<accession>A0A9I9CCA1</accession>
<organism evidence="1">
    <name type="scientific">Cucumis melo</name>
    <name type="common">Muskmelon</name>
    <dbReference type="NCBI Taxonomy" id="3656"/>
    <lineage>
        <taxon>Eukaryota</taxon>
        <taxon>Viridiplantae</taxon>
        <taxon>Streptophyta</taxon>
        <taxon>Embryophyta</taxon>
        <taxon>Tracheophyta</taxon>
        <taxon>Spermatophyta</taxon>
        <taxon>Magnoliopsida</taxon>
        <taxon>eudicotyledons</taxon>
        <taxon>Gunneridae</taxon>
        <taxon>Pentapetalae</taxon>
        <taxon>rosids</taxon>
        <taxon>fabids</taxon>
        <taxon>Cucurbitales</taxon>
        <taxon>Cucurbitaceae</taxon>
        <taxon>Benincaseae</taxon>
        <taxon>Cucumis</taxon>
    </lineage>
</organism>
<sequence length="71" mass="7631">LTAIPPPLPSVFSARPSVVQRLGQSSWFFVVQPNAASICASVHCQLLQFVCRPPKPRKLSTAAEAIMPSSL</sequence>
<name>A0A9I9CCA1_CUCME</name>
<reference evidence="1" key="1">
    <citation type="submission" date="2023-03" db="UniProtKB">
        <authorList>
            <consortium name="EnsemblPlants"/>
        </authorList>
    </citation>
    <scope>IDENTIFICATION</scope>
</reference>
<evidence type="ECO:0000313" key="1">
    <source>
        <dbReference type="EnsemblPlants" id="MELO3C000499.2.1"/>
    </source>
</evidence>
<protein>
    <submittedName>
        <fullName evidence="1">Uncharacterized protein</fullName>
    </submittedName>
</protein>
<dbReference type="AlphaFoldDB" id="A0A9I9CCA1"/>
<dbReference type="EnsemblPlants" id="MELO3C000499.2.1">
    <property type="protein sequence ID" value="MELO3C000499.2.1"/>
    <property type="gene ID" value="MELO3C000499.2"/>
</dbReference>
<proteinExistence type="predicted"/>